<reference evidence="3" key="1">
    <citation type="submission" date="2016-06" db="EMBL/GenBank/DDBJ databases">
        <authorList>
            <person name="Varghese N."/>
            <person name="Submissions Spin"/>
        </authorList>
    </citation>
    <scope>NUCLEOTIDE SEQUENCE [LARGE SCALE GENOMIC DNA]</scope>
    <source>
        <strain evidence="3">DSM 43816</strain>
    </source>
</reference>
<dbReference type="RefSeq" id="WP_143740237.1">
    <property type="nucleotide sequence ID" value="NZ_NGNT01000003.1"/>
</dbReference>
<gene>
    <name evidence="2" type="ORF">GA0070618_1106</name>
</gene>
<name>A0A1C4VBM2_MICEC</name>
<feature type="signal peptide" evidence="1">
    <location>
        <begin position="1"/>
        <end position="32"/>
    </location>
</feature>
<dbReference type="InParanoid" id="A0A1C4VBM2"/>
<evidence type="ECO:0000313" key="2">
    <source>
        <dbReference type="EMBL" id="SCE81169.1"/>
    </source>
</evidence>
<evidence type="ECO:0008006" key="4">
    <source>
        <dbReference type="Google" id="ProtNLM"/>
    </source>
</evidence>
<accession>A0A1C4VBM2</accession>
<evidence type="ECO:0000256" key="1">
    <source>
        <dbReference type="SAM" id="SignalP"/>
    </source>
</evidence>
<proteinExistence type="predicted"/>
<dbReference type="Proteomes" id="UP000198253">
    <property type="component" value="Chromosome I"/>
</dbReference>
<keyword evidence="3" id="KW-1185">Reference proteome</keyword>
<keyword evidence="1" id="KW-0732">Signal</keyword>
<dbReference type="AlphaFoldDB" id="A0A1C4VBM2"/>
<dbReference type="EMBL" id="LT607413">
    <property type="protein sequence ID" value="SCE81169.1"/>
    <property type="molecule type" value="Genomic_DNA"/>
</dbReference>
<organism evidence="2 3">
    <name type="scientific">Micromonospora echinospora</name>
    <name type="common">Micromonospora purpurea</name>
    <dbReference type="NCBI Taxonomy" id="1877"/>
    <lineage>
        <taxon>Bacteria</taxon>
        <taxon>Bacillati</taxon>
        <taxon>Actinomycetota</taxon>
        <taxon>Actinomycetes</taxon>
        <taxon>Micromonosporales</taxon>
        <taxon>Micromonosporaceae</taxon>
        <taxon>Micromonospora</taxon>
    </lineage>
</organism>
<protein>
    <recommendedName>
        <fullName evidence="4">Peptidase inhibitor family I36</fullName>
    </recommendedName>
</protein>
<evidence type="ECO:0000313" key="3">
    <source>
        <dbReference type="Proteomes" id="UP000198253"/>
    </source>
</evidence>
<sequence length="180" mass="19309">MRGIRRAIIATLGALAVTIGGIGLSPSTPAQADDPEPTVIIIEPSTTQEEIDAAGLVLDVEEAKQAIPPLDCEEGFGTLRTSGTLAPPPDCPDGTSCNILCGVVHNRSGKTLNLSRSSSSHTSCSPTGPYANLPTGKSSNTYLGWRDTDCFRSTTHRIYYRGWFYSAGSWIRIYNGVWIY</sequence>
<dbReference type="OrthoDB" id="5994822at2"/>
<feature type="chain" id="PRO_5008705698" description="Peptidase inhibitor family I36" evidence="1">
    <location>
        <begin position="33"/>
        <end position="180"/>
    </location>
</feature>